<gene>
    <name evidence="2" type="ORF">P7K49_027693</name>
</gene>
<evidence type="ECO:0008006" key="4">
    <source>
        <dbReference type="Google" id="ProtNLM"/>
    </source>
</evidence>
<evidence type="ECO:0000313" key="3">
    <source>
        <dbReference type="Proteomes" id="UP001266305"/>
    </source>
</evidence>
<name>A0ABQ9UB25_SAGOE</name>
<organism evidence="2 3">
    <name type="scientific">Saguinus oedipus</name>
    <name type="common">Cotton-top tamarin</name>
    <name type="synonym">Oedipomidas oedipus</name>
    <dbReference type="NCBI Taxonomy" id="9490"/>
    <lineage>
        <taxon>Eukaryota</taxon>
        <taxon>Metazoa</taxon>
        <taxon>Chordata</taxon>
        <taxon>Craniata</taxon>
        <taxon>Vertebrata</taxon>
        <taxon>Euteleostomi</taxon>
        <taxon>Mammalia</taxon>
        <taxon>Eutheria</taxon>
        <taxon>Euarchontoglires</taxon>
        <taxon>Primates</taxon>
        <taxon>Haplorrhini</taxon>
        <taxon>Platyrrhini</taxon>
        <taxon>Cebidae</taxon>
        <taxon>Callitrichinae</taxon>
        <taxon>Saguinus</taxon>
    </lineage>
</organism>
<protein>
    <recommendedName>
        <fullName evidence="4">FDFT1</fullName>
    </recommendedName>
</protein>
<accession>A0ABQ9UB25</accession>
<dbReference type="EMBL" id="JASSZA010000014">
    <property type="protein sequence ID" value="KAK2093955.1"/>
    <property type="molecule type" value="Genomic_DNA"/>
</dbReference>
<feature type="compositionally biased region" description="Low complexity" evidence="1">
    <location>
        <begin position="46"/>
        <end position="66"/>
    </location>
</feature>
<comment type="caution">
    <text evidence="2">The sequence shown here is derived from an EMBL/GenBank/DDBJ whole genome shotgun (WGS) entry which is preliminary data.</text>
</comment>
<proteinExistence type="predicted"/>
<dbReference type="Proteomes" id="UP001266305">
    <property type="component" value="Unassembled WGS sequence"/>
</dbReference>
<feature type="region of interest" description="Disordered" evidence="1">
    <location>
        <begin position="35"/>
        <end position="66"/>
    </location>
</feature>
<evidence type="ECO:0000313" key="2">
    <source>
        <dbReference type="EMBL" id="KAK2093955.1"/>
    </source>
</evidence>
<sequence length="104" mass="11352">MEFVKCLGHPEEFYNLVRFRIGGKRKVMPKMDQVGRASLHPWTGKPRAGPASGPGSGARDAASRANARAFRSPFPWEAQSSTRLARVNAALLVGLSLPHKSPWA</sequence>
<reference evidence="2 3" key="1">
    <citation type="submission" date="2023-05" db="EMBL/GenBank/DDBJ databases">
        <title>B98-5 Cell Line De Novo Hybrid Assembly: An Optical Mapping Approach.</title>
        <authorList>
            <person name="Kananen K."/>
            <person name="Auerbach J.A."/>
            <person name="Kautto E."/>
            <person name="Blachly J.S."/>
        </authorList>
    </citation>
    <scope>NUCLEOTIDE SEQUENCE [LARGE SCALE GENOMIC DNA]</scope>
    <source>
        <strain evidence="2">B95-8</strain>
        <tissue evidence="2">Cell line</tissue>
    </source>
</reference>
<evidence type="ECO:0000256" key="1">
    <source>
        <dbReference type="SAM" id="MobiDB-lite"/>
    </source>
</evidence>
<keyword evidence="3" id="KW-1185">Reference proteome</keyword>